<dbReference type="InterPro" id="IPR006169">
    <property type="entry name" value="GTP1_OBG_dom"/>
</dbReference>
<evidence type="ECO:0000256" key="1">
    <source>
        <dbReference type="ARBA" id="ARBA00007699"/>
    </source>
</evidence>
<keyword evidence="2" id="KW-0547">Nucleotide-binding</keyword>
<dbReference type="GO" id="GO:0005524">
    <property type="term" value="F:ATP binding"/>
    <property type="evidence" value="ECO:0007669"/>
    <property type="project" value="InterPro"/>
</dbReference>
<dbReference type="PROSITE" id="PS51710">
    <property type="entry name" value="G_OBG"/>
    <property type="match status" value="1"/>
</dbReference>
<evidence type="ECO:0000259" key="5">
    <source>
        <dbReference type="PROSITE" id="PS51710"/>
    </source>
</evidence>
<dbReference type="NCBIfam" id="NF008955">
    <property type="entry name" value="PRK12297.1"/>
    <property type="match status" value="1"/>
</dbReference>
<dbReference type="EMBL" id="UINC01001576">
    <property type="protein sequence ID" value="SUZ84006.1"/>
    <property type="molecule type" value="Genomic_DNA"/>
</dbReference>
<proteinExistence type="inferred from homology"/>
<reference evidence="7" key="1">
    <citation type="submission" date="2018-05" db="EMBL/GenBank/DDBJ databases">
        <authorList>
            <person name="Lanie J.A."/>
            <person name="Ng W.-L."/>
            <person name="Kazmierczak K.M."/>
            <person name="Andrzejewski T.M."/>
            <person name="Davidsen T.M."/>
            <person name="Wayne K.J."/>
            <person name="Tettelin H."/>
            <person name="Glass J.I."/>
            <person name="Rusch D."/>
            <person name="Podicherti R."/>
            <person name="Tsui H.-C.T."/>
            <person name="Winkler M.E."/>
        </authorList>
    </citation>
    <scope>NUCLEOTIDE SEQUENCE</scope>
</reference>
<dbReference type="GO" id="GO:0005525">
    <property type="term" value="F:GTP binding"/>
    <property type="evidence" value="ECO:0007669"/>
    <property type="project" value="UniProtKB-KW"/>
</dbReference>
<feature type="domain" description="Obg" evidence="6">
    <location>
        <begin position="1"/>
        <end position="158"/>
    </location>
</feature>
<dbReference type="HAMAP" id="MF_01454">
    <property type="entry name" value="GTPase_Obg"/>
    <property type="match status" value="1"/>
</dbReference>
<dbReference type="InterPro" id="IPR012381">
    <property type="entry name" value="EutP_PduV"/>
</dbReference>
<dbReference type="InterPro" id="IPR027417">
    <property type="entry name" value="P-loop_NTPase"/>
</dbReference>
<keyword evidence="3" id="KW-0342">GTP-binding</keyword>
<evidence type="ECO:0000256" key="3">
    <source>
        <dbReference type="ARBA" id="ARBA00023134"/>
    </source>
</evidence>
<evidence type="ECO:0000256" key="2">
    <source>
        <dbReference type="ARBA" id="ARBA00022741"/>
    </source>
</evidence>
<dbReference type="PRINTS" id="PR00326">
    <property type="entry name" value="GTP1OBG"/>
</dbReference>
<evidence type="ECO:0000256" key="4">
    <source>
        <dbReference type="SAM" id="MobiDB-lite"/>
    </source>
</evidence>
<dbReference type="Gene3D" id="2.70.210.12">
    <property type="entry name" value="GTP1/OBG domain"/>
    <property type="match status" value="1"/>
</dbReference>
<evidence type="ECO:0008006" key="8">
    <source>
        <dbReference type="Google" id="ProtNLM"/>
    </source>
</evidence>
<dbReference type="SUPFAM" id="SSF52540">
    <property type="entry name" value="P-loop containing nucleoside triphosphate hydrolases"/>
    <property type="match status" value="1"/>
</dbReference>
<dbReference type="InterPro" id="IPR031167">
    <property type="entry name" value="G_OBG"/>
</dbReference>
<dbReference type="InterPro" id="IPR036726">
    <property type="entry name" value="GTP1_OBG_dom_sf"/>
</dbReference>
<feature type="region of interest" description="Disordered" evidence="4">
    <location>
        <begin position="63"/>
        <end position="84"/>
    </location>
</feature>
<dbReference type="GO" id="GO:0006576">
    <property type="term" value="P:biogenic amine metabolic process"/>
    <property type="evidence" value="ECO:0007669"/>
    <property type="project" value="InterPro"/>
</dbReference>
<evidence type="ECO:0000259" key="6">
    <source>
        <dbReference type="PROSITE" id="PS51883"/>
    </source>
</evidence>
<dbReference type="CDD" id="cd01898">
    <property type="entry name" value="Obg"/>
    <property type="match status" value="1"/>
</dbReference>
<sequence>MKFVDSVKIHVRSGNGGEGCTAFRREKYIPHGGPDGGDGGKGGDVFLVGDLGKNTLLDLSFQQHQHAEHGASGSGSDKHGRNGKDLHIRVPLGTVVKDIETGEIILEVVETKEYLLFPGGRGGRGNARFKTSTNRAPEYHQPGEEGHDCWVRLELKLMADVGLVGFPNAGKSTLISSVSQARPKIADYPFTTLVPQLGVVKITDLDPFVIADIPGIIAGAHDGRGLGDRFLRHIERTASLLLLLDVSGFSENPPEEEYATLIEELELFSPKLLEKSRAIALTKMDSVADDDELDELQKFLEAAGETVFRVSSVSKNGIPELLHYLGEVVKKERLLETDTPLKIEEVPLPVDSIWDDFS</sequence>
<dbReference type="GO" id="GO:0000287">
    <property type="term" value="F:magnesium ion binding"/>
    <property type="evidence" value="ECO:0007669"/>
    <property type="project" value="InterPro"/>
</dbReference>
<dbReference type="GO" id="GO:0003924">
    <property type="term" value="F:GTPase activity"/>
    <property type="evidence" value="ECO:0007669"/>
    <property type="project" value="InterPro"/>
</dbReference>
<dbReference type="PANTHER" id="PTHR11702:SF31">
    <property type="entry name" value="MITOCHONDRIAL RIBOSOME-ASSOCIATED GTPASE 2"/>
    <property type="match status" value="1"/>
</dbReference>
<dbReference type="PANTHER" id="PTHR11702">
    <property type="entry name" value="DEVELOPMENTALLY REGULATED GTP-BINDING PROTEIN-RELATED"/>
    <property type="match status" value="1"/>
</dbReference>
<dbReference type="InterPro" id="IPR014100">
    <property type="entry name" value="GTP-bd_Obg/CgtA"/>
</dbReference>
<dbReference type="FunFam" id="2.70.210.12:FF:000001">
    <property type="entry name" value="GTPase Obg"/>
    <property type="match status" value="1"/>
</dbReference>
<protein>
    <recommendedName>
        <fullName evidence="8">OBG-type G domain-containing protein</fullName>
    </recommendedName>
</protein>
<dbReference type="InterPro" id="IPR006073">
    <property type="entry name" value="GTP-bd"/>
</dbReference>
<feature type="domain" description="OBG-type G" evidence="5">
    <location>
        <begin position="159"/>
        <end position="330"/>
    </location>
</feature>
<dbReference type="PIRSF" id="PIRSF002401">
    <property type="entry name" value="GTP_bd_Obg/CgtA"/>
    <property type="match status" value="1"/>
</dbReference>
<dbReference type="Gene3D" id="3.40.50.300">
    <property type="entry name" value="P-loop containing nucleotide triphosphate hydrolases"/>
    <property type="match status" value="1"/>
</dbReference>
<organism evidence="7">
    <name type="scientific">marine metagenome</name>
    <dbReference type="NCBI Taxonomy" id="408172"/>
    <lineage>
        <taxon>unclassified sequences</taxon>
        <taxon>metagenomes</taxon>
        <taxon>ecological metagenomes</taxon>
    </lineage>
</organism>
<comment type="similarity">
    <text evidence="1">Belongs to the TRAFAC class OBG-HflX-like GTPase superfamily. OBG GTPase family.</text>
</comment>
<name>A0A381QX55_9ZZZZ</name>
<gene>
    <name evidence="7" type="ORF">METZ01_LOCUS36860</name>
</gene>
<dbReference type="AlphaFoldDB" id="A0A381QX55"/>
<accession>A0A381QX55</accession>
<evidence type="ECO:0000313" key="7">
    <source>
        <dbReference type="EMBL" id="SUZ84006.1"/>
    </source>
</evidence>
<dbReference type="InterPro" id="IPR045086">
    <property type="entry name" value="OBG_GTPase"/>
</dbReference>
<dbReference type="PROSITE" id="PS51883">
    <property type="entry name" value="OBG"/>
    <property type="match status" value="1"/>
</dbReference>
<dbReference type="Pfam" id="PF01926">
    <property type="entry name" value="MMR_HSR1"/>
    <property type="match status" value="1"/>
</dbReference>
<dbReference type="NCBIfam" id="TIGR02729">
    <property type="entry name" value="Obg_CgtA"/>
    <property type="match status" value="1"/>
</dbReference>
<dbReference type="NCBIfam" id="NF008956">
    <property type="entry name" value="PRK12299.1"/>
    <property type="match status" value="1"/>
</dbReference>
<dbReference type="Pfam" id="PF01018">
    <property type="entry name" value="GTP1_OBG"/>
    <property type="match status" value="1"/>
</dbReference>
<dbReference type="Pfam" id="PF10662">
    <property type="entry name" value="PduV-EutP"/>
    <property type="match status" value="1"/>
</dbReference>
<dbReference type="SUPFAM" id="SSF82051">
    <property type="entry name" value="Obg GTP-binding protein N-terminal domain"/>
    <property type="match status" value="1"/>
</dbReference>